<dbReference type="Proteomes" id="UP001326613">
    <property type="component" value="Chromosome"/>
</dbReference>
<keyword evidence="4 9" id="KW-0479">Metal-binding</keyword>
<dbReference type="SUPFAM" id="SSF46609">
    <property type="entry name" value="Fe,Mn superoxide dismutase (SOD), N-terminal domain"/>
    <property type="match status" value="1"/>
</dbReference>
<dbReference type="InterPro" id="IPR019831">
    <property type="entry name" value="Mn/Fe_SOD_N"/>
</dbReference>
<dbReference type="SUPFAM" id="SSF54719">
    <property type="entry name" value="Fe,Mn superoxide dismutase (SOD), C-terminal domain"/>
    <property type="match status" value="1"/>
</dbReference>
<dbReference type="InterPro" id="IPR001189">
    <property type="entry name" value="Mn/Fe_SOD"/>
</dbReference>
<comment type="similarity">
    <text evidence="3 9">Belongs to the iron/manganese superoxide dismutase family.</text>
</comment>
<feature type="domain" description="Manganese/iron superoxide dismutase C-terminal" evidence="11">
    <location>
        <begin position="106"/>
        <end position="203"/>
    </location>
</feature>
<dbReference type="PIRSF" id="PIRSF000349">
    <property type="entry name" value="SODismutase"/>
    <property type="match status" value="1"/>
</dbReference>
<evidence type="ECO:0000259" key="11">
    <source>
        <dbReference type="Pfam" id="PF02777"/>
    </source>
</evidence>
<evidence type="ECO:0000259" key="10">
    <source>
        <dbReference type="Pfam" id="PF00081"/>
    </source>
</evidence>
<dbReference type="PANTHER" id="PTHR42769">
    <property type="entry name" value="SUPEROXIDE DISMUTASE"/>
    <property type="match status" value="1"/>
</dbReference>
<keyword evidence="5 9" id="KW-0560">Oxidoreductase</keyword>
<dbReference type="PROSITE" id="PS00088">
    <property type="entry name" value="SOD_MN"/>
    <property type="match status" value="1"/>
</dbReference>
<dbReference type="InterPro" id="IPR036314">
    <property type="entry name" value="SOD_C_sf"/>
</dbReference>
<gene>
    <name evidence="12" type="ORF">Trichorick_01014</name>
</gene>
<dbReference type="Gene3D" id="3.55.40.20">
    <property type="entry name" value="Iron/manganese superoxide dismutase, C-terminal domain"/>
    <property type="match status" value="1"/>
</dbReference>
<dbReference type="InterPro" id="IPR036324">
    <property type="entry name" value="Mn/Fe_SOD_N_sf"/>
</dbReference>
<comment type="function">
    <text evidence="7">Destroys superoxide anion radicals which are normally produced within the cells and which are toxic to biological systems. Catalyzes the dismutation of superoxide anion radicals into O2 and H2O2 by successive reduction and oxidation of the transition metal ion at the active site.</text>
</comment>
<dbReference type="Pfam" id="PF00081">
    <property type="entry name" value="Sod_Fe_N"/>
    <property type="match status" value="1"/>
</dbReference>
<comment type="function">
    <text evidence="9">Destroys radicals which are normally produced within the cells and which are toxic to biological systems.</text>
</comment>
<dbReference type="PANTHER" id="PTHR42769:SF3">
    <property type="entry name" value="SUPEROXIDE DISMUTASE [FE] 2, CHLOROPLASTIC"/>
    <property type="match status" value="1"/>
</dbReference>
<protein>
    <recommendedName>
        <fullName evidence="9">Superoxide dismutase</fullName>
        <ecNumber evidence="9">1.15.1.1</ecNumber>
    </recommendedName>
</protein>
<proteinExistence type="inferred from homology"/>
<evidence type="ECO:0000256" key="6">
    <source>
        <dbReference type="ARBA" id="ARBA00023211"/>
    </source>
</evidence>
<name>A0ABZ0USV5_9RICK</name>
<evidence type="ECO:0000256" key="2">
    <source>
        <dbReference type="ARBA" id="ARBA00001965"/>
    </source>
</evidence>
<dbReference type="InterPro" id="IPR019832">
    <property type="entry name" value="Mn/Fe_SOD_C"/>
</dbReference>
<evidence type="ECO:0000313" key="12">
    <source>
        <dbReference type="EMBL" id="WPY01115.1"/>
    </source>
</evidence>
<comment type="catalytic activity">
    <reaction evidence="8">
        <text>2 superoxide + 2 H(+) = H2O2 + O2</text>
        <dbReference type="Rhea" id="RHEA:20696"/>
        <dbReference type="ChEBI" id="CHEBI:15378"/>
        <dbReference type="ChEBI" id="CHEBI:15379"/>
        <dbReference type="ChEBI" id="CHEBI:16240"/>
        <dbReference type="ChEBI" id="CHEBI:18421"/>
        <dbReference type="EC" id="1.15.1.1"/>
    </reaction>
    <physiologicalReaction direction="left-to-right" evidence="8">
        <dbReference type="Rhea" id="RHEA:20697"/>
    </physiologicalReaction>
</comment>
<dbReference type="PRINTS" id="PR01703">
    <property type="entry name" value="MNSODISMTASE"/>
</dbReference>
<keyword evidence="6" id="KW-0464">Manganese</keyword>
<accession>A0ABZ0USV5</accession>
<evidence type="ECO:0000256" key="9">
    <source>
        <dbReference type="RuleBase" id="RU000414"/>
    </source>
</evidence>
<dbReference type="Gene3D" id="1.10.287.990">
    <property type="entry name" value="Fe,Mn superoxide dismutase (SOD) domain"/>
    <property type="match status" value="1"/>
</dbReference>
<evidence type="ECO:0000256" key="7">
    <source>
        <dbReference type="ARBA" id="ARBA00024318"/>
    </source>
</evidence>
<keyword evidence="13" id="KW-1185">Reference proteome</keyword>
<evidence type="ECO:0000256" key="8">
    <source>
        <dbReference type="ARBA" id="ARBA00047393"/>
    </source>
</evidence>
<evidence type="ECO:0000256" key="1">
    <source>
        <dbReference type="ARBA" id="ARBA00001936"/>
    </source>
</evidence>
<evidence type="ECO:0000256" key="3">
    <source>
        <dbReference type="ARBA" id="ARBA00008714"/>
    </source>
</evidence>
<dbReference type="Pfam" id="PF02777">
    <property type="entry name" value="Sod_Fe_C"/>
    <property type="match status" value="1"/>
</dbReference>
<dbReference type="InterPro" id="IPR019833">
    <property type="entry name" value="Mn/Fe_SOD_BS"/>
</dbReference>
<sequence length="211" mass="24851">MIYSIHSNQNSYPFILPKLPFNREDFLPHFTAETFEYHHGKHHQAYVTNLNNLLQNNQELQDKSLEELIKLTYSKNQTIFNNAAQVWNHSFFWHSIKPNGGKIPGEKMLNHINKDFGSFENFVTEFKAAAVSQFGSGWAWFVCEQGKLKIVKTTNADTPITQDIQPLLACDVWEHAYYIDYRNKRPDYVTTYIEHMINWEFAELNCKELLR</sequence>
<dbReference type="RefSeq" id="WP_323737916.1">
    <property type="nucleotide sequence ID" value="NZ_CP112932.1"/>
</dbReference>
<evidence type="ECO:0000256" key="5">
    <source>
        <dbReference type="ARBA" id="ARBA00023002"/>
    </source>
</evidence>
<evidence type="ECO:0000256" key="4">
    <source>
        <dbReference type="ARBA" id="ARBA00022723"/>
    </source>
</evidence>
<comment type="cofactor">
    <cofactor evidence="1">
        <name>Mn(2+)</name>
        <dbReference type="ChEBI" id="CHEBI:29035"/>
    </cofactor>
</comment>
<dbReference type="EMBL" id="CP112932">
    <property type="protein sequence ID" value="WPY01115.1"/>
    <property type="molecule type" value="Genomic_DNA"/>
</dbReference>
<reference evidence="12 13" key="1">
    <citation type="submission" date="2022-10" db="EMBL/GenBank/DDBJ databases">
        <title>Host association and intracellularity evolved multiple times independently in the Rickettsiales.</title>
        <authorList>
            <person name="Castelli M."/>
            <person name="Nardi T."/>
            <person name="Gammuto L."/>
            <person name="Bellinzona G."/>
            <person name="Sabaneyeva E."/>
            <person name="Potekhin A."/>
            <person name="Serra V."/>
            <person name="Petroni G."/>
            <person name="Sassera D."/>
        </authorList>
    </citation>
    <scope>NUCLEOTIDE SEQUENCE [LARGE SCALE GENOMIC DNA]</scope>
    <source>
        <strain evidence="12 13">Kr 154-4</strain>
    </source>
</reference>
<evidence type="ECO:0000313" key="13">
    <source>
        <dbReference type="Proteomes" id="UP001326613"/>
    </source>
</evidence>
<feature type="domain" description="Manganese/iron superoxide dismutase N-terminal" evidence="10">
    <location>
        <begin position="14"/>
        <end position="96"/>
    </location>
</feature>
<comment type="cofactor">
    <cofactor evidence="2">
        <name>Fe(3+)</name>
        <dbReference type="ChEBI" id="CHEBI:29034"/>
    </cofactor>
</comment>
<dbReference type="EC" id="1.15.1.1" evidence="9"/>
<organism evidence="12 13">
    <name type="scientific">Candidatus Trichorickettsia mobilis</name>
    <dbReference type="NCBI Taxonomy" id="1346319"/>
    <lineage>
        <taxon>Bacteria</taxon>
        <taxon>Pseudomonadati</taxon>
        <taxon>Pseudomonadota</taxon>
        <taxon>Alphaproteobacteria</taxon>
        <taxon>Rickettsiales</taxon>
        <taxon>Rickettsiaceae</taxon>
        <taxon>Rickettsieae</taxon>
        <taxon>Candidatus Trichorickettsia</taxon>
    </lineage>
</organism>